<reference evidence="12" key="1">
    <citation type="submission" date="2017-09" db="EMBL/GenBank/DDBJ databases">
        <title>Depth-based differentiation of microbial function through sediment-hosted aquifers and enrichment of novel symbionts in the deep terrestrial subsurface.</title>
        <authorList>
            <person name="Probst A.J."/>
            <person name="Ladd B."/>
            <person name="Jarett J.K."/>
            <person name="Geller-Mcgrath D.E."/>
            <person name="Sieber C.M.K."/>
            <person name="Emerson J.B."/>
            <person name="Anantharaman K."/>
            <person name="Thomas B.C."/>
            <person name="Malmstrom R."/>
            <person name="Stieglmeier M."/>
            <person name="Klingl A."/>
            <person name="Woyke T."/>
            <person name="Ryan C.M."/>
            <person name="Banfield J.F."/>
        </authorList>
    </citation>
    <scope>NUCLEOTIDE SEQUENCE [LARGE SCALE GENOMIC DNA]</scope>
</reference>
<evidence type="ECO:0000313" key="12">
    <source>
        <dbReference type="Proteomes" id="UP000229132"/>
    </source>
</evidence>
<accession>A0A2J0MEN9</accession>
<dbReference type="Pfam" id="PF01406">
    <property type="entry name" value="tRNA-synt_1e"/>
    <property type="match status" value="1"/>
</dbReference>
<sequence>MPLKFYNTLTKQKEIFTSINRDEVRMYTCGPTVYNYTHIGNLRAFVFADVLSRTLKYSGLKVKQIMNITDIGHLTSDADSGDDKMTKGLLREGKTLTLKNMRELAEFYTESFKKDLKTLNIKDPSGMYFASDYVKEDIELIKKLEDKKYTYKTSDGIYFDISKMPDYGVLWGGMRNWNKEGARIVENSEKKNPEDFALWKFNNKIGFESPFGKGFPGWHIECSAMGIKFLGEQFDIHTGGIDLVPTHHTNEIAQSECATGKKPFVRFWIHNEFVDTGGEKMAKSSGNFLKIESLIERKINPIAYRFWLLMANYHTKVSFNWDVLEGSEIALKRLYKLYIELGKKVGKIDINYQKKFKEYLEDDLDTPRALSLLWDLIKDETVSPADKKATILDFDKVLGLGFENLKEEIIPENILKLVGERELARKNKDFKKSDELRDKINSLGYEIKDLSAQAGSSDGPQISKI</sequence>
<keyword evidence="9" id="KW-0963">Cytoplasm</keyword>
<dbReference type="InterPro" id="IPR032678">
    <property type="entry name" value="tRNA-synt_1_cat_dom"/>
</dbReference>
<comment type="subunit">
    <text evidence="1 9">Monomer.</text>
</comment>
<dbReference type="Gene3D" id="3.40.50.620">
    <property type="entry name" value="HUPs"/>
    <property type="match status" value="1"/>
</dbReference>
<dbReference type="InterPro" id="IPR009080">
    <property type="entry name" value="tRNAsynth_Ia_anticodon-bd"/>
</dbReference>
<comment type="subcellular location">
    <subcellularLocation>
        <location evidence="9">Cytoplasm</location>
    </subcellularLocation>
</comment>
<dbReference type="GO" id="GO:0004817">
    <property type="term" value="F:cysteine-tRNA ligase activity"/>
    <property type="evidence" value="ECO:0007669"/>
    <property type="project" value="UniProtKB-UniRule"/>
</dbReference>
<dbReference type="InterPro" id="IPR024909">
    <property type="entry name" value="Cys-tRNA/MSH_ligase"/>
</dbReference>
<dbReference type="PRINTS" id="PR00983">
    <property type="entry name" value="TRNASYNTHCYS"/>
</dbReference>
<dbReference type="GO" id="GO:0008270">
    <property type="term" value="F:zinc ion binding"/>
    <property type="evidence" value="ECO:0007669"/>
    <property type="project" value="UniProtKB-UniRule"/>
</dbReference>
<keyword evidence="4 9" id="KW-0547">Nucleotide-binding</keyword>
<keyword evidence="8 9" id="KW-0030">Aminoacyl-tRNA synthetase</keyword>
<dbReference type="GO" id="GO:0005524">
    <property type="term" value="F:ATP binding"/>
    <property type="evidence" value="ECO:0007669"/>
    <property type="project" value="UniProtKB-UniRule"/>
</dbReference>
<feature type="binding site" evidence="9">
    <location>
        <position position="251"/>
    </location>
    <ligand>
        <name>Zn(2+)</name>
        <dbReference type="ChEBI" id="CHEBI:29105"/>
    </ligand>
</feature>
<comment type="cofactor">
    <cofactor evidence="9">
        <name>Zn(2+)</name>
        <dbReference type="ChEBI" id="CHEBI:29105"/>
    </cofactor>
    <text evidence="9">Binds 1 zinc ion per subunit.</text>
</comment>
<feature type="binding site" evidence="9">
    <location>
        <position position="222"/>
    </location>
    <ligand>
        <name>Zn(2+)</name>
        <dbReference type="ChEBI" id="CHEBI:29105"/>
    </ligand>
</feature>
<evidence type="ECO:0000256" key="7">
    <source>
        <dbReference type="ARBA" id="ARBA00022917"/>
    </source>
</evidence>
<evidence type="ECO:0000256" key="9">
    <source>
        <dbReference type="HAMAP-Rule" id="MF_00041"/>
    </source>
</evidence>
<comment type="caution">
    <text evidence="11">The sequence shown here is derived from an EMBL/GenBank/DDBJ whole genome shotgun (WGS) entry which is preliminary data.</text>
</comment>
<keyword evidence="3 9" id="KW-0479">Metal-binding</keyword>
<evidence type="ECO:0000256" key="6">
    <source>
        <dbReference type="ARBA" id="ARBA00022840"/>
    </source>
</evidence>
<evidence type="ECO:0000256" key="8">
    <source>
        <dbReference type="ARBA" id="ARBA00023146"/>
    </source>
</evidence>
<evidence type="ECO:0000256" key="3">
    <source>
        <dbReference type="ARBA" id="ARBA00022723"/>
    </source>
</evidence>
<dbReference type="Proteomes" id="UP000229132">
    <property type="component" value="Unassembled WGS sequence"/>
</dbReference>
<feature type="short sequence motif" description="'HIGH' region" evidence="9">
    <location>
        <begin position="31"/>
        <end position="41"/>
    </location>
</feature>
<dbReference type="InterPro" id="IPR014729">
    <property type="entry name" value="Rossmann-like_a/b/a_fold"/>
</dbReference>
<dbReference type="AlphaFoldDB" id="A0A2J0MEN9"/>
<evidence type="ECO:0000313" key="11">
    <source>
        <dbReference type="EMBL" id="PIZ86338.1"/>
    </source>
</evidence>
<evidence type="ECO:0000259" key="10">
    <source>
        <dbReference type="Pfam" id="PF01406"/>
    </source>
</evidence>
<dbReference type="SUPFAM" id="SSF47323">
    <property type="entry name" value="Anticodon-binding domain of a subclass of class I aminoacyl-tRNA synthetases"/>
    <property type="match status" value="1"/>
</dbReference>
<keyword evidence="7 9" id="KW-0648">Protein biosynthesis</keyword>
<dbReference type="GO" id="GO:0006423">
    <property type="term" value="P:cysteinyl-tRNA aminoacylation"/>
    <property type="evidence" value="ECO:0007669"/>
    <property type="project" value="UniProtKB-UniRule"/>
</dbReference>
<feature type="domain" description="tRNA synthetases class I catalytic" evidence="10">
    <location>
        <begin position="17"/>
        <end position="325"/>
    </location>
</feature>
<dbReference type="EMBL" id="PFOX01000007">
    <property type="protein sequence ID" value="PIZ86338.1"/>
    <property type="molecule type" value="Genomic_DNA"/>
</dbReference>
<keyword evidence="5 9" id="KW-0862">Zinc</keyword>
<evidence type="ECO:0000256" key="5">
    <source>
        <dbReference type="ARBA" id="ARBA00022833"/>
    </source>
</evidence>
<proteinExistence type="inferred from homology"/>
<feature type="short sequence motif" description="'KMSKS' region" evidence="9">
    <location>
        <begin position="280"/>
        <end position="284"/>
    </location>
</feature>
<dbReference type="EC" id="6.1.1.16" evidence="9"/>
<keyword evidence="6 9" id="KW-0067">ATP-binding</keyword>
<evidence type="ECO:0000256" key="4">
    <source>
        <dbReference type="ARBA" id="ARBA00022741"/>
    </source>
</evidence>
<feature type="binding site" evidence="9">
    <location>
        <position position="247"/>
    </location>
    <ligand>
        <name>Zn(2+)</name>
        <dbReference type="ChEBI" id="CHEBI:29105"/>
    </ligand>
</feature>
<evidence type="ECO:0000256" key="2">
    <source>
        <dbReference type="ARBA" id="ARBA00022598"/>
    </source>
</evidence>
<protein>
    <recommendedName>
        <fullName evidence="9">Cysteine--tRNA ligase</fullName>
        <ecNumber evidence="9">6.1.1.16</ecNumber>
    </recommendedName>
    <alternativeName>
        <fullName evidence="9">Cysteinyl-tRNA synthetase</fullName>
        <shortName evidence="9">CysRS</shortName>
    </alternativeName>
</protein>
<name>A0A2J0MEN9_9BACT</name>
<dbReference type="PANTHER" id="PTHR10890:SF3">
    <property type="entry name" value="CYSTEINE--TRNA LIGASE, CYTOPLASMIC"/>
    <property type="match status" value="1"/>
</dbReference>
<comment type="catalytic activity">
    <reaction evidence="9">
        <text>tRNA(Cys) + L-cysteine + ATP = L-cysteinyl-tRNA(Cys) + AMP + diphosphate</text>
        <dbReference type="Rhea" id="RHEA:17773"/>
        <dbReference type="Rhea" id="RHEA-COMP:9661"/>
        <dbReference type="Rhea" id="RHEA-COMP:9679"/>
        <dbReference type="ChEBI" id="CHEBI:30616"/>
        <dbReference type="ChEBI" id="CHEBI:33019"/>
        <dbReference type="ChEBI" id="CHEBI:35235"/>
        <dbReference type="ChEBI" id="CHEBI:78442"/>
        <dbReference type="ChEBI" id="CHEBI:78517"/>
        <dbReference type="ChEBI" id="CHEBI:456215"/>
        <dbReference type="EC" id="6.1.1.16"/>
    </reaction>
</comment>
<gene>
    <name evidence="9" type="primary">cysS</name>
    <name evidence="11" type="ORF">COX94_00375</name>
</gene>
<evidence type="ECO:0000256" key="1">
    <source>
        <dbReference type="ARBA" id="ARBA00011245"/>
    </source>
</evidence>
<dbReference type="Gene3D" id="1.20.120.1910">
    <property type="entry name" value="Cysteine-tRNA ligase, C-terminal anti-codon recognition domain"/>
    <property type="match status" value="1"/>
</dbReference>
<dbReference type="PANTHER" id="PTHR10890">
    <property type="entry name" value="CYSTEINYL-TRNA SYNTHETASE"/>
    <property type="match status" value="1"/>
</dbReference>
<organism evidence="11 12">
    <name type="scientific">Candidatus Nomurabacteria bacterium CG_4_10_14_0_2_um_filter_33_9</name>
    <dbReference type="NCBI Taxonomy" id="1974728"/>
    <lineage>
        <taxon>Bacteria</taxon>
        <taxon>Candidatus Nomuraibacteriota</taxon>
    </lineage>
</organism>
<dbReference type="HAMAP" id="MF_00041">
    <property type="entry name" value="Cys_tRNA_synth"/>
    <property type="match status" value="1"/>
</dbReference>
<dbReference type="InterPro" id="IPR015803">
    <property type="entry name" value="Cys-tRNA-ligase"/>
</dbReference>
<feature type="binding site" evidence="9">
    <location>
        <position position="29"/>
    </location>
    <ligand>
        <name>Zn(2+)</name>
        <dbReference type="ChEBI" id="CHEBI:29105"/>
    </ligand>
</feature>
<comment type="similarity">
    <text evidence="9">Belongs to the class-I aminoacyl-tRNA synthetase family.</text>
</comment>
<dbReference type="NCBIfam" id="TIGR00435">
    <property type="entry name" value="cysS"/>
    <property type="match status" value="1"/>
</dbReference>
<dbReference type="GO" id="GO:0005829">
    <property type="term" value="C:cytosol"/>
    <property type="evidence" value="ECO:0007669"/>
    <property type="project" value="TreeGrafter"/>
</dbReference>
<dbReference type="CDD" id="cd00672">
    <property type="entry name" value="CysRS_core"/>
    <property type="match status" value="1"/>
</dbReference>
<dbReference type="SUPFAM" id="SSF52374">
    <property type="entry name" value="Nucleotidylyl transferase"/>
    <property type="match status" value="1"/>
</dbReference>
<feature type="binding site" evidence="9">
    <location>
        <position position="283"/>
    </location>
    <ligand>
        <name>ATP</name>
        <dbReference type="ChEBI" id="CHEBI:30616"/>
    </ligand>
</feature>
<keyword evidence="2 9" id="KW-0436">Ligase</keyword>